<reference evidence="2" key="1">
    <citation type="journal article" date="2017" name="Sci. Rep.">
        <title>Evolution of sex-dependent mtDNA transmission in freshwater mussels (Bivalvia: Unionida).</title>
        <authorList>
            <person name="Guerra D."/>
            <person name="Plazzi F."/>
            <person name="Stewart D.T."/>
            <person name="Bogan A.E."/>
            <person name="Hoeh W.R."/>
            <person name="Breton S."/>
        </authorList>
    </citation>
    <scope>NUCLEOTIDE SEQUENCE</scope>
    <source>
        <strain evidence="2">H3010</strain>
        <tissue evidence="2">Gonad</tissue>
    </source>
</reference>
<feature type="transmembrane region" description="Helical" evidence="1">
    <location>
        <begin position="6"/>
        <end position="30"/>
    </location>
</feature>
<evidence type="ECO:0000313" key="2">
    <source>
        <dbReference type="EMBL" id="AQT38564.1"/>
    </source>
</evidence>
<protein>
    <submittedName>
        <fullName evidence="2">ATP synthase F0 subunit 8</fullName>
    </submittedName>
</protein>
<sequence>MPQLSPMSWVFVFSVFLVFFIWFVVVVWWSGSGEYSLFERGEGSDSLGVVESKKEIK</sequence>
<geneLocation type="mitochondrion" evidence="2"/>
<proteinExistence type="predicted"/>
<keyword evidence="1" id="KW-0472">Membrane</keyword>
<accession>A0A1X9JPA5</accession>
<dbReference type="GeneID" id="32951424"/>
<keyword evidence="2" id="KW-0496">Mitochondrion</keyword>
<dbReference type="AlphaFoldDB" id="A0A1X9JPA5"/>
<dbReference type="RefSeq" id="YP_009373467.1">
    <property type="nucleotide sequence ID" value="NC_034846.1"/>
</dbReference>
<gene>
    <name evidence="2" type="primary">atp8</name>
</gene>
<evidence type="ECO:0000256" key="1">
    <source>
        <dbReference type="SAM" id="Phobius"/>
    </source>
</evidence>
<keyword evidence="1" id="KW-0812">Transmembrane</keyword>
<dbReference type="EMBL" id="KU873123">
    <property type="protein sequence ID" value="AQT38564.1"/>
    <property type="molecule type" value="Genomic_DNA"/>
</dbReference>
<name>A0A1X9JPA5_CUMMO</name>
<keyword evidence="1" id="KW-1133">Transmembrane helix</keyword>
<organism evidence="2">
    <name type="scientific">Cumberlandia monodonta</name>
    <name type="common">Spectacle case pearly mussel</name>
    <name type="synonym">Margaritifera monodonta</name>
    <dbReference type="NCBI Taxonomy" id="52365"/>
    <lineage>
        <taxon>Eukaryota</taxon>
        <taxon>Metazoa</taxon>
        <taxon>Spiralia</taxon>
        <taxon>Lophotrochozoa</taxon>
        <taxon>Mollusca</taxon>
        <taxon>Bivalvia</taxon>
        <taxon>Autobranchia</taxon>
        <taxon>Heteroconchia</taxon>
        <taxon>Palaeoheterodonta</taxon>
        <taxon>Unionida</taxon>
        <taxon>Unionoidea</taxon>
        <taxon>Margaritiferidae</taxon>
        <taxon>Cumberlandia</taxon>
    </lineage>
</organism>